<protein>
    <submittedName>
        <fullName evidence="2">Uncharacterized protein</fullName>
    </submittedName>
</protein>
<sequence>MSERLASAAEAGSGCLAGGGHDEPQGGCAESRLMVGSQVDLGKKVKADG</sequence>
<comment type="caution">
    <text evidence="2">The sequence shown here is derived from an EMBL/GenBank/DDBJ whole genome shotgun (WGS) entry which is preliminary data.</text>
</comment>
<name>A0ABR9YXC6_9PROT</name>
<reference evidence="2 3" key="2">
    <citation type="submission" date="2020-11" db="EMBL/GenBank/DDBJ databases">
        <title>Description of novel Gluconobacter species.</title>
        <authorList>
            <person name="Cleenwerck I."/>
            <person name="Cnockaert M."/>
            <person name="Borremans W."/>
            <person name="Wieme A.D."/>
            <person name="De Vuyst L."/>
            <person name="Vandamme P."/>
        </authorList>
    </citation>
    <scope>NUCLEOTIDE SEQUENCE [LARGE SCALE GENOMIC DNA]</scope>
    <source>
        <strain evidence="2 3">LMG 1745</strain>
    </source>
</reference>
<feature type="region of interest" description="Disordered" evidence="1">
    <location>
        <begin position="1"/>
        <end position="31"/>
    </location>
</feature>
<keyword evidence="3" id="KW-1185">Reference proteome</keyword>
<reference evidence="3" key="1">
    <citation type="submission" date="2020-04" db="EMBL/GenBank/DDBJ databases">
        <title>Description of novel Gluconacetobacter.</title>
        <authorList>
            <person name="Sombolestani A."/>
        </authorList>
    </citation>
    <scope>NUCLEOTIDE SEQUENCE [LARGE SCALE GENOMIC DNA]</scope>
    <source>
        <strain evidence="3">LMG 1745</strain>
    </source>
</reference>
<dbReference type="Proteomes" id="UP000662701">
    <property type="component" value="Unassembled WGS sequence"/>
</dbReference>
<gene>
    <name evidence="2" type="ORF">HKD19_10295</name>
</gene>
<evidence type="ECO:0000313" key="3">
    <source>
        <dbReference type="Proteomes" id="UP000662701"/>
    </source>
</evidence>
<organism evidence="2 3">
    <name type="scientific">Gluconobacter cadivus</name>
    <dbReference type="NCBI Taxonomy" id="2728101"/>
    <lineage>
        <taxon>Bacteria</taxon>
        <taxon>Pseudomonadati</taxon>
        <taxon>Pseudomonadota</taxon>
        <taxon>Alphaproteobacteria</taxon>
        <taxon>Acetobacterales</taxon>
        <taxon>Acetobacteraceae</taxon>
        <taxon>Gluconobacter</taxon>
    </lineage>
</organism>
<evidence type="ECO:0000256" key="1">
    <source>
        <dbReference type="SAM" id="MobiDB-lite"/>
    </source>
</evidence>
<dbReference type="EMBL" id="JABCQH010000008">
    <property type="protein sequence ID" value="MBF0888939.1"/>
    <property type="molecule type" value="Genomic_DNA"/>
</dbReference>
<evidence type="ECO:0000313" key="2">
    <source>
        <dbReference type="EMBL" id="MBF0888939.1"/>
    </source>
</evidence>
<accession>A0ABR9YXC6</accession>
<proteinExistence type="predicted"/>
<dbReference type="RefSeq" id="WP_194262748.1">
    <property type="nucleotide sequence ID" value="NZ_JABCQH010000008.1"/>
</dbReference>